<dbReference type="PANTHER" id="PTHR14614:SF130">
    <property type="entry name" value="PROTEIN-LYSINE N-METHYLTRANSFERASE EEF2KMT"/>
    <property type="match status" value="1"/>
</dbReference>
<organism evidence="1">
    <name type="scientific">Saccharum hybrid cultivar R570</name>
    <dbReference type="NCBI Taxonomy" id="131158"/>
    <lineage>
        <taxon>Eukaryota</taxon>
        <taxon>Viridiplantae</taxon>
        <taxon>Streptophyta</taxon>
        <taxon>Embryophyta</taxon>
        <taxon>Tracheophyta</taxon>
        <taxon>Spermatophyta</taxon>
        <taxon>Magnoliopsida</taxon>
        <taxon>Liliopsida</taxon>
        <taxon>Poales</taxon>
        <taxon>Poaceae</taxon>
        <taxon>PACMAD clade</taxon>
        <taxon>Panicoideae</taxon>
        <taxon>Andropogonodae</taxon>
        <taxon>Andropogoneae</taxon>
        <taxon>Saccharinae</taxon>
        <taxon>Saccharum</taxon>
        <taxon>Saccharum officinarum species complex</taxon>
    </lineage>
</organism>
<reference evidence="1" key="1">
    <citation type="submission" date="2013-05" db="EMBL/GenBank/DDBJ databases">
        <title>Building the sugarcane genome for biotechnology and identifying evolutionary trends.</title>
        <authorList>
            <person name="De Setta N."/>
            <person name="Monteiro-Vitorello C.B."/>
            <person name="Metcalfe C.J."/>
            <person name="Cruz G.M.Q."/>
            <person name="Del Bem L.E."/>
            <person name="Vicentini R."/>
            <person name="Nogueira F.T.S."/>
            <person name="Campos R.A."/>
            <person name="Nunes S.L."/>
            <person name="Turrini P.C.G."/>
            <person name="Vieira A.P."/>
            <person name="Cruz E.A.O."/>
            <person name="Correa T.C.S."/>
            <person name="Hotta C.T."/>
            <person name="de Mello-Varani A."/>
            <person name="Vautrin S."/>
            <person name="Trindade A.S."/>
            <person name="Vilela M.M."/>
            <person name="Horta C.L."/>
            <person name="Sato P.M."/>
            <person name="de Andrade R.F."/>
            <person name="Nishiyama M.Y."/>
            <person name="Cardoso-Silva C.B."/>
            <person name="Scortecci K.C."/>
            <person name="Garcia A.A.F."/>
            <person name="Carneiro M.S."/>
            <person name="Kim C."/>
            <person name="Paterson A.H."/>
            <person name="Berges H."/>
            <person name="D'Hont A."/>
            <person name="de-Souza A.P."/>
            <person name="Souza G.M."/>
            <person name="Vincentz M."/>
            <person name="Kitajima J.P."/>
            <person name="Van Sluys M.-A."/>
        </authorList>
    </citation>
    <scope>NUCLEOTIDE SEQUENCE</scope>
</reference>
<evidence type="ECO:0008006" key="2">
    <source>
        <dbReference type="Google" id="ProtNLM"/>
    </source>
</evidence>
<gene>
    <name evidence="1" type="ORF">SHCRBa_022_B01_F_230</name>
</gene>
<protein>
    <recommendedName>
        <fullName evidence="2">FAM86 N-terminal domain-containing protein</fullName>
    </recommendedName>
</protein>
<dbReference type="AlphaFoldDB" id="A0A059Q331"/>
<proteinExistence type="predicted"/>
<dbReference type="InterPro" id="IPR029063">
    <property type="entry name" value="SAM-dependent_MTases_sf"/>
</dbReference>
<dbReference type="SUPFAM" id="SSF53335">
    <property type="entry name" value="S-adenosyl-L-methionine-dependent methyltransferases"/>
    <property type="match status" value="1"/>
</dbReference>
<name>A0A059Q331_9POAL</name>
<sequence>MADVAAQDSTEQQLLHLKLAFLAGEPPACVLALAREAGGGSITPHVQKFLLETCTGSNVERCQDSTYTIIIFKKIISEVELSSNVVIDELYDEFAQRMLSKAVCRFYLYYSLINKTNHIYKEISFLSSTHNNISSKLVSVVARLSCSSNMLEGDTGCSLWPSSLFLSEFILSYPKIFSTKYCFELGSGVGLVGICLNHVGASKVILTDGDPCTLRNMKENMELNNLCIEQEDSRVLKQSKNKVECEYLSWEEVSESDLCSYQPDVVLGADIIYDPVCVPHLVRVLSMLLRRDRRQGETNGTSGDEFETEAPVAYIATLVRNPETFNCFATAAADTNLSVLNITSSAAPSKFLPYMLSYDRSSVQLLQITSLS</sequence>
<dbReference type="Pfam" id="PF10294">
    <property type="entry name" value="Methyltransf_16"/>
    <property type="match status" value="1"/>
</dbReference>
<accession>A0A059Q331</accession>
<dbReference type="PANTHER" id="PTHR14614">
    <property type="entry name" value="HEPATOCELLULAR CARCINOMA-ASSOCIATED ANTIGEN"/>
    <property type="match status" value="1"/>
</dbReference>
<evidence type="ECO:0000313" key="1">
    <source>
        <dbReference type="EMBL" id="AGT16876.1"/>
    </source>
</evidence>
<dbReference type="Gene3D" id="3.40.50.150">
    <property type="entry name" value="Vaccinia Virus protein VP39"/>
    <property type="match status" value="1"/>
</dbReference>
<dbReference type="InterPro" id="IPR019410">
    <property type="entry name" value="Methyltransf_16"/>
</dbReference>
<dbReference type="EMBL" id="KF184868">
    <property type="protein sequence ID" value="AGT16876.1"/>
    <property type="molecule type" value="Genomic_DNA"/>
</dbReference>